<keyword evidence="9 10" id="KW-0324">Glycolysis</keyword>
<evidence type="ECO:0000256" key="11">
    <source>
        <dbReference type="RuleBase" id="RU000532"/>
    </source>
</evidence>
<feature type="binding site" evidence="10">
    <location>
        <position position="35"/>
    </location>
    <ligand>
        <name>substrate</name>
    </ligand>
</feature>
<reference evidence="12 13" key="1">
    <citation type="submission" date="2023-08" db="EMBL/GenBank/DDBJ databases">
        <title>Nocardioides seae sp. nov., a bacterium isolated from a soil.</title>
        <authorList>
            <person name="Wang X."/>
        </authorList>
    </citation>
    <scope>NUCLEOTIDE SEQUENCE [LARGE SCALE GENOMIC DNA]</scope>
    <source>
        <strain evidence="12 13">YZH12</strain>
    </source>
</reference>
<feature type="binding site" evidence="10">
    <location>
        <position position="117"/>
    </location>
    <ligand>
        <name>substrate</name>
    </ligand>
</feature>
<comment type="subcellular location">
    <subcellularLocation>
        <location evidence="10">Cytoplasm</location>
    </subcellularLocation>
</comment>
<dbReference type="Proteomes" id="UP001268542">
    <property type="component" value="Unassembled WGS sequence"/>
</dbReference>
<dbReference type="PROSITE" id="PS00111">
    <property type="entry name" value="PGLYCERATE_KINASE"/>
    <property type="match status" value="1"/>
</dbReference>
<dbReference type="EMBL" id="JAVYII010000002">
    <property type="protein sequence ID" value="MDT9592451.1"/>
    <property type="molecule type" value="Genomic_DNA"/>
</dbReference>
<evidence type="ECO:0000256" key="4">
    <source>
        <dbReference type="ARBA" id="ARBA00016471"/>
    </source>
</evidence>
<dbReference type="PANTHER" id="PTHR11406">
    <property type="entry name" value="PHOSPHOGLYCERATE KINASE"/>
    <property type="match status" value="1"/>
</dbReference>
<evidence type="ECO:0000256" key="3">
    <source>
        <dbReference type="ARBA" id="ARBA00013061"/>
    </source>
</evidence>
<keyword evidence="8 10" id="KW-0067">ATP-binding</keyword>
<evidence type="ECO:0000256" key="1">
    <source>
        <dbReference type="ARBA" id="ARBA00000642"/>
    </source>
</evidence>
<dbReference type="Pfam" id="PF00162">
    <property type="entry name" value="PGK"/>
    <property type="match status" value="1"/>
</dbReference>
<keyword evidence="5 10" id="KW-0808">Transferase</keyword>
<feature type="binding site" evidence="10">
    <location>
        <position position="154"/>
    </location>
    <ligand>
        <name>substrate</name>
    </ligand>
</feature>
<feature type="binding site" evidence="10">
    <location>
        <position position="204"/>
    </location>
    <ligand>
        <name>ATP</name>
        <dbReference type="ChEBI" id="CHEBI:30616"/>
    </ligand>
</feature>
<dbReference type="Gene3D" id="3.40.50.1260">
    <property type="entry name" value="Phosphoglycerate kinase, N-terminal domain"/>
    <property type="match status" value="2"/>
</dbReference>
<protein>
    <recommendedName>
        <fullName evidence="4 10">Phosphoglycerate kinase</fullName>
        <ecNumber evidence="3 10">2.7.2.3</ecNumber>
    </recommendedName>
</protein>
<name>A0ABU3PTD0_9ACTN</name>
<dbReference type="InterPro" id="IPR036043">
    <property type="entry name" value="Phosphoglycerate_kinase_sf"/>
</dbReference>
<evidence type="ECO:0000256" key="7">
    <source>
        <dbReference type="ARBA" id="ARBA00022777"/>
    </source>
</evidence>
<feature type="binding site" evidence="10">
    <location>
        <begin position="355"/>
        <end position="358"/>
    </location>
    <ligand>
        <name>ATP</name>
        <dbReference type="ChEBI" id="CHEBI:30616"/>
    </ligand>
</feature>
<feature type="binding site" evidence="10">
    <location>
        <position position="298"/>
    </location>
    <ligand>
        <name>ATP</name>
        <dbReference type="ChEBI" id="CHEBI:30616"/>
    </ligand>
</feature>
<dbReference type="InterPro" id="IPR001576">
    <property type="entry name" value="Phosphoglycerate_kinase"/>
</dbReference>
<comment type="catalytic activity">
    <reaction evidence="1 10 11">
        <text>(2R)-3-phosphoglycerate + ATP = (2R)-3-phospho-glyceroyl phosphate + ADP</text>
        <dbReference type="Rhea" id="RHEA:14801"/>
        <dbReference type="ChEBI" id="CHEBI:30616"/>
        <dbReference type="ChEBI" id="CHEBI:57604"/>
        <dbReference type="ChEBI" id="CHEBI:58272"/>
        <dbReference type="ChEBI" id="CHEBI:456216"/>
        <dbReference type="EC" id="2.7.2.3"/>
    </reaction>
</comment>
<organism evidence="12 13">
    <name type="scientific">Nocardioides imazamoxiresistens</name>
    <dbReference type="NCBI Taxonomy" id="3231893"/>
    <lineage>
        <taxon>Bacteria</taxon>
        <taxon>Bacillati</taxon>
        <taxon>Actinomycetota</taxon>
        <taxon>Actinomycetes</taxon>
        <taxon>Propionibacteriales</taxon>
        <taxon>Nocardioidaceae</taxon>
        <taxon>Nocardioides</taxon>
    </lineage>
</organism>
<accession>A0ABU3PTD0</accession>
<feature type="binding site" evidence="10">
    <location>
        <position position="329"/>
    </location>
    <ligand>
        <name>ATP</name>
        <dbReference type="ChEBI" id="CHEBI:30616"/>
    </ligand>
</feature>
<dbReference type="PIRSF" id="PIRSF000724">
    <property type="entry name" value="Pgk"/>
    <property type="match status" value="1"/>
</dbReference>
<keyword evidence="7 10" id="KW-0418">Kinase</keyword>
<evidence type="ECO:0000256" key="9">
    <source>
        <dbReference type="ARBA" id="ARBA00023152"/>
    </source>
</evidence>
<evidence type="ECO:0000313" key="12">
    <source>
        <dbReference type="EMBL" id="MDT9592451.1"/>
    </source>
</evidence>
<keyword evidence="13" id="KW-1185">Reference proteome</keyword>
<gene>
    <name evidence="10" type="primary">pgk</name>
    <name evidence="12" type="ORF">RDV89_05195</name>
</gene>
<evidence type="ECO:0000313" key="13">
    <source>
        <dbReference type="Proteomes" id="UP001268542"/>
    </source>
</evidence>
<comment type="caution">
    <text evidence="12">The sequence shown here is derived from an EMBL/GenBank/DDBJ whole genome shotgun (WGS) entry which is preliminary data.</text>
</comment>
<feature type="binding site" evidence="10">
    <location>
        <begin position="58"/>
        <end position="61"/>
    </location>
    <ligand>
        <name>substrate</name>
    </ligand>
</feature>
<dbReference type="HAMAP" id="MF_00145">
    <property type="entry name" value="Phosphoglyc_kinase"/>
    <property type="match status" value="1"/>
</dbReference>
<comment type="subunit">
    <text evidence="10">Monomer.</text>
</comment>
<dbReference type="EC" id="2.7.2.3" evidence="3 10"/>
<feature type="binding site" evidence="10">
    <location>
        <begin position="20"/>
        <end position="22"/>
    </location>
    <ligand>
        <name>substrate</name>
    </ligand>
</feature>
<dbReference type="PRINTS" id="PR00477">
    <property type="entry name" value="PHGLYCKINASE"/>
</dbReference>
<dbReference type="GO" id="GO:0004618">
    <property type="term" value="F:phosphoglycerate kinase activity"/>
    <property type="evidence" value="ECO:0007669"/>
    <property type="project" value="UniProtKB-EC"/>
</dbReference>
<dbReference type="PANTHER" id="PTHR11406:SF23">
    <property type="entry name" value="PHOSPHOGLYCERATE KINASE 1, CHLOROPLASTIC-RELATED"/>
    <property type="match status" value="1"/>
</dbReference>
<dbReference type="RefSeq" id="WP_315731880.1">
    <property type="nucleotide sequence ID" value="NZ_JAVYII010000002.1"/>
</dbReference>
<comment type="similarity">
    <text evidence="10 11">Belongs to the phosphoglycerate kinase family.</text>
</comment>
<evidence type="ECO:0000256" key="6">
    <source>
        <dbReference type="ARBA" id="ARBA00022741"/>
    </source>
</evidence>
<comment type="pathway">
    <text evidence="2 10">Carbohydrate degradation; glycolysis; pyruvate from D-glyceraldehyde 3-phosphate: step 2/5.</text>
</comment>
<evidence type="ECO:0000256" key="5">
    <source>
        <dbReference type="ARBA" id="ARBA00022679"/>
    </source>
</evidence>
<keyword evidence="10" id="KW-0963">Cytoplasm</keyword>
<sequence length="399" mass="41247">MGSYPGLGEIAGRRVLVRSDLNVPLDGSTITDDGRIRASVPTIRALAQAGARVVVTAHLGRPKGAPDPAYSLGPVAQRLGELLEAPVAFATDTVGDSARSTVEGLADGQVAVLENVRFNAGETSKDDAERGAFADELAALADAFVSDGFGVVHRKQASVYDVAQRLPHAMGALVAAEIEVLRRLTETPERPYVVVLGGSKVSDKLGVIDNLLGKADKLLIGGGMVFTFLKAQGHEVGRSLLEEDQVPTCVEYLRRAAESGVEILLPSDIVVDTEFPSGDARPDPIVVPASNIPASSLGLDIGPDSAAAFAGALEGARTVFWNGPMGVFEVPEFAGGTRAVAEALTKIDGLSVVGGGDSAAAVRTLGFEESAFGHISTGGGASLEYLEGKELPGVKVLED</sequence>
<evidence type="ECO:0000256" key="10">
    <source>
        <dbReference type="HAMAP-Rule" id="MF_00145"/>
    </source>
</evidence>
<dbReference type="SUPFAM" id="SSF53748">
    <property type="entry name" value="Phosphoglycerate kinase"/>
    <property type="match status" value="1"/>
</dbReference>
<evidence type="ECO:0000256" key="2">
    <source>
        <dbReference type="ARBA" id="ARBA00004838"/>
    </source>
</evidence>
<proteinExistence type="inferred from homology"/>
<dbReference type="InterPro" id="IPR015911">
    <property type="entry name" value="Phosphoglycerate_kinase_CS"/>
</dbReference>
<evidence type="ECO:0000256" key="8">
    <source>
        <dbReference type="ARBA" id="ARBA00022840"/>
    </source>
</evidence>
<dbReference type="InterPro" id="IPR015824">
    <property type="entry name" value="Phosphoglycerate_kinase_N"/>
</dbReference>
<keyword evidence="6 10" id="KW-0547">Nucleotide-binding</keyword>